<dbReference type="PROSITE" id="PS50995">
    <property type="entry name" value="HTH_MARR_2"/>
    <property type="match status" value="1"/>
</dbReference>
<evidence type="ECO:0000313" key="5">
    <source>
        <dbReference type="EMBL" id="HIV10110.1"/>
    </source>
</evidence>
<gene>
    <name evidence="5" type="ORF">IAD28_00215</name>
</gene>
<reference evidence="5" key="2">
    <citation type="journal article" date="2021" name="PeerJ">
        <title>Extensive microbial diversity within the chicken gut microbiome revealed by metagenomics and culture.</title>
        <authorList>
            <person name="Gilroy R."/>
            <person name="Ravi A."/>
            <person name="Getino M."/>
            <person name="Pursley I."/>
            <person name="Horton D.L."/>
            <person name="Alikhan N.F."/>
            <person name="Baker D."/>
            <person name="Gharbi K."/>
            <person name="Hall N."/>
            <person name="Watson M."/>
            <person name="Adriaenssens E.M."/>
            <person name="Foster-Nyarko E."/>
            <person name="Jarju S."/>
            <person name="Secka A."/>
            <person name="Antonio M."/>
            <person name="Oren A."/>
            <person name="Chaudhuri R.R."/>
            <person name="La Ragione R."/>
            <person name="Hildebrand F."/>
            <person name="Pallen M.J."/>
        </authorList>
    </citation>
    <scope>NUCLEOTIDE SEQUENCE</scope>
    <source>
        <strain evidence="5">1370</strain>
    </source>
</reference>
<dbReference type="Gene3D" id="1.10.10.10">
    <property type="entry name" value="Winged helix-like DNA-binding domain superfamily/Winged helix DNA-binding domain"/>
    <property type="match status" value="1"/>
</dbReference>
<name>A0A9D1NNV6_9FIRM</name>
<dbReference type="SMART" id="SM00347">
    <property type="entry name" value="HTH_MARR"/>
    <property type="match status" value="1"/>
</dbReference>
<keyword evidence="1" id="KW-0805">Transcription regulation</keyword>
<dbReference type="PANTHER" id="PTHR42756:SF1">
    <property type="entry name" value="TRANSCRIPTIONAL REPRESSOR OF EMRAB OPERON"/>
    <property type="match status" value="1"/>
</dbReference>
<dbReference type="AlphaFoldDB" id="A0A9D1NNV6"/>
<proteinExistence type="predicted"/>
<sequence>MESTNKLHKSLIYTSNAHRKVCRSYFAKLNLSDGQPKVLEALLEREGYLQKDLAQRCHVEPATMTIILGNMDKRGLIRRETAHVSGGKRAYAVYLTESGKAMAEEVEKIVDSVESECLLNFSEDEKKLFMELLDRAGKNLANMYNQAVSDQKNQGL</sequence>
<evidence type="ECO:0000256" key="3">
    <source>
        <dbReference type="ARBA" id="ARBA00023163"/>
    </source>
</evidence>
<dbReference type="EMBL" id="DVOL01000004">
    <property type="protein sequence ID" value="HIV10110.1"/>
    <property type="molecule type" value="Genomic_DNA"/>
</dbReference>
<dbReference type="GO" id="GO:0003700">
    <property type="term" value="F:DNA-binding transcription factor activity"/>
    <property type="evidence" value="ECO:0007669"/>
    <property type="project" value="InterPro"/>
</dbReference>
<dbReference type="Proteomes" id="UP000823960">
    <property type="component" value="Unassembled WGS sequence"/>
</dbReference>
<dbReference type="PANTHER" id="PTHR42756">
    <property type="entry name" value="TRANSCRIPTIONAL REGULATOR, MARR"/>
    <property type="match status" value="1"/>
</dbReference>
<protein>
    <submittedName>
        <fullName evidence="5">MarR family transcriptional regulator</fullName>
    </submittedName>
</protein>
<accession>A0A9D1NNV6</accession>
<reference evidence="5" key="1">
    <citation type="submission" date="2020-10" db="EMBL/GenBank/DDBJ databases">
        <authorList>
            <person name="Gilroy R."/>
        </authorList>
    </citation>
    <scope>NUCLEOTIDE SEQUENCE</scope>
    <source>
        <strain evidence="5">1370</strain>
    </source>
</reference>
<evidence type="ECO:0000256" key="1">
    <source>
        <dbReference type="ARBA" id="ARBA00023015"/>
    </source>
</evidence>
<comment type="caution">
    <text evidence="5">The sequence shown here is derived from an EMBL/GenBank/DDBJ whole genome shotgun (WGS) entry which is preliminary data.</text>
</comment>
<dbReference type="InterPro" id="IPR036388">
    <property type="entry name" value="WH-like_DNA-bd_sf"/>
</dbReference>
<keyword evidence="3" id="KW-0804">Transcription</keyword>
<organism evidence="5 6">
    <name type="scientific">Candidatus Faeciplasma avium</name>
    <dbReference type="NCBI Taxonomy" id="2840798"/>
    <lineage>
        <taxon>Bacteria</taxon>
        <taxon>Bacillati</taxon>
        <taxon>Bacillota</taxon>
        <taxon>Clostridia</taxon>
        <taxon>Eubacteriales</taxon>
        <taxon>Oscillospiraceae</taxon>
        <taxon>Oscillospiraceae incertae sedis</taxon>
        <taxon>Candidatus Faeciplasma</taxon>
    </lineage>
</organism>
<evidence type="ECO:0000259" key="4">
    <source>
        <dbReference type="PROSITE" id="PS50995"/>
    </source>
</evidence>
<dbReference type="GO" id="GO:0003677">
    <property type="term" value="F:DNA binding"/>
    <property type="evidence" value="ECO:0007669"/>
    <property type="project" value="UniProtKB-KW"/>
</dbReference>
<dbReference type="InterPro" id="IPR036390">
    <property type="entry name" value="WH_DNA-bd_sf"/>
</dbReference>
<keyword evidence="2" id="KW-0238">DNA-binding</keyword>
<dbReference type="InterPro" id="IPR000835">
    <property type="entry name" value="HTH_MarR-typ"/>
</dbReference>
<evidence type="ECO:0000256" key="2">
    <source>
        <dbReference type="ARBA" id="ARBA00023125"/>
    </source>
</evidence>
<dbReference type="Pfam" id="PF12802">
    <property type="entry name" value="MarR_2"/>
    <property type="match status" value="1"/>
</dbReference>
<evidence type="ECO:0000313" key="6">
    <source>
        <dbReference type="Proteomes" id="UP000823960"/>
    </source>
</evidence>
<feature type="domain" description="HTH marR-type" evidence="4">
    <location>
        <begin position="4"/>
        <end position="138"/>
    </location>
</feature>
<dbReference type="SUPFAM" id="SSF46785">
    <property type="entry name" value="Winged helix' DNA-binding domain"/>
    <property type="match status" value="1"/>
</dbReference>